<dbReference type="GO" id="GO:0005886">
    <property type="term" value="C:plasma membrane"/>
    <property type="evidence" value="ECO:0007669"/>
    <property type="project" value="UniProtKB-SubCell"/>
</dbReference>
<evidence type="ECO:0000313" key="5">
    <source>
        <dbReference type="EMBL" id="AET02365.1"/>
    </source>
</evidence>
<accession>G7LGS5</accession>
<organism evidence="5 8">
    <name type="scientific">Medicago truncatula</name>
    <name type="common">Barrel medic</name>
    <name type="synonym">Medicago tribuloides</name>
    <dbReference type="NCBI Taxonomy" id="3880"/>
    <lineage>
        <taxon>Eukaryota</taxon>
        <taxon>Viridiplantae</taxon>
        <taxon>Streptophyta</taxon>
        <taxon>Embryophyta</taxon>
        <taxon>Tracheophyta</taxon>
        <taxon>Spermatophyta</taxon>
        <taxon>Magnoliopsida</taxon>
        <taxon>eudicotyledons</taxon>
        <taxon>Gunneridae</taxon>
        <taxon>Pentapetalae</taxon>
        <taxon>rosids</taxon>
        <taxon>fabids</taxon>
        <taxon>Fabales</taxon>
        <taxon>Fabaceae</taxon>
        <taxon>Papilionoideae</taxon>
        <taxon>50 kb inversion clade</taxon>
        <taxon>NPAAA clade</taxon>
        <taxon>Hologalegina</taxon>
        <taxon>IRL clade</taxon>
        <taxon>Trifolieae</taxon>
        <taxon>Medicago</taxon>
    </lineage>
</organism>
<keyword evidence="2" id="KW-0040">ANK repeat</keyword>
<evidence type="ECO:0000256" key="3">
    <source>
        <dbReference type="SAM" id="Phobius"/>
    </source>
</evidence>
<name>G7LGS5_MEDTR</name>
<evidence type="ECO:0000256" key="1">
    <source>
        <dbReference type="ARBA" id="ARBA00004413"/>
    </source>
</evidence>
<feature type="transmembrane region" description="Helical" evidence="3">
    <location>
        <begin position="295"/>
        <end position="312"/>
    </location>
</feature>
<keyword evidence="3" id="KW-1133">Transmembrane helix</keyword>
<feature type="transmembrane region" description="Helical" evidence="3">
    <location>
        <begin position="410"/>
        <end position="433"/>
    </location>
</feature>
<dbReference type="InterPro" id="IPR026961">
    <property type="entry name" value="PGG_dom"/>
</dbReference>
<dbReference type="Pfam" id="PF12796">
    <property type="entry name" value="Ank_2"/>
    <property type="match status" value="1"/>
</dbReference>
<dbReference type="EMBL" id="CM001224">
    <property type="protein sequence ID" value="AET02365.1"/>
    <property type="molecule type" value="Genomic_DNA"/>
</dbReference>
<reference evidence="5 8" key="2">
    <citation type="journal article" date="2014" name="BMC Genomics">
        <title>An improved genome release (version Mt4.0) for the model legume Medicago truncatula.</title>
        <authorList>
            <person name="Tang H."/>
            <person name="Krishnakumar V."/>
            <person name="Bidwell S."/>
            <person name="Rosen B."/>
            <person name="Chan A."/>
            <person name="Zhou S."/>
            <person name="Gentzbittel L."/>
            <person name="Childs K.L."/>
            <person name="Yandell M."/>
            <person name="Gundlach H."/>
            <person name="Mayer K.F."/>
            <person name="Schwartz D.C."/>
            <person name="Town C.D."/>
        </authorList>
    </citation>
    <scope>GENOME REANNOTATION</scope>
    <source>
        <strain evidence="7 8">cv. Jemalong A17</strain>
    </source>
</reference>
<dbReference type="AlphaFoldDB" id="G7LGS5"/>
<dbReference type="Gene3D" id="1.25.40.20">
    <property type="entry name" value="Ankyrin repeat-containing domain"/>
    <property type="match status" value="1"/>
</dbReference>
<dbReference type="Proteomes" id="UP000265566">
    <property type="component" value="Chromosome 8"/>
</dbReference>
<proteinExistence type="predicted"/>
<reference evidence="6" key="5">
    <citation type="journal article" date="2018" name="Nat. Plants">
        <title>Whole-genome landscape of Medicago truncatula symbiotic genes.</title>
        <authorList>
            <person name="Pecrix Y."/>
            <person name="Gamas P."/>
            <person name="Carrere S."/>
        </authorList>
    </citation>
    <scope>NUCLEOTIDE SEQUENCE</scope>
    <source>
        <tissue evidence="6">Leaves</tissue>
    </source>
</reference>
<evidence type="ECO:0000259" key="4">
    <source>
        <dbReference type="Pfam" id="PF13962"/>
    </source>
</evidence>
<comment type="subcellular location">
    <subcellularLocation>
        <location evidence="1">Cell membrane</location>
        <topology evidence="1">Peripheral membrane protein</topology>
        <orientation evidence="1">Cytoplasmic side</orientation>
    </subcellularLocation>
</comment>
<dbReference type="SUPFAM" id="SSF48403">
    <property type="entry name" value="Ankyrin repeat"/>
    <property type="match status" value="1"/>
</dbReference>
<dbReference type="PROSITE" id="PS50297">
    <property type="entry name" value="ANK_REP_REGION"/>
    <property type="match status" value="2"/>
</dbReference>
<reference evidence="5 8" key="1">
    <citation type="journal article" date="2011" name="Nature">
        <title>The Medicago genome provides insight into the evolution of rhizobial symbioses.</title>
        <authorList>
            <person name="Young N.D."/>
            <person name="Debelle F."/>
            <person name="Oldroyd G.E."/>
            <person name="Geurts R."/>
            <person name="Cannon S.B."/>
            <person name="Udvardi M.K."/>
            <person name="Benedito V.A."/>
            <person name="Mayer K.F."/>
            <person name="Gouzy J."/>
            <person name="Schoof H."/>
            <person name="Van de Peer Y."/>
            <person name="Proost S."/>
            <person name="Cook D.R."/>
            <person name="Meyers B.C."/>
            <person name="Spannagl M."/>
            <person name="Cheung F."/>
            <person name="De Mita S."/>
            <person name="Krishnakumar V."/>
            <person name="Gundlach H."/>
            <person name="Zhou S."/>
            <person name="Mudge J."/>
            <person name="Bharti A.K."/>
            <person name="Murray J.D."/>
            <person name="Naoumkina M.A."/>
            <person name="Rosen B."/>
            <person name="Silverstein K.A."/>
            <person name="Tang H."/>
            <person name="Rombauts S."/>
            <person name="Zhao P.X."/>
            <person name="Zhou P."/>
            <person name="Barbe V."/>
            <person name="Bardou P."/>
            <person name="Bechner M."/>
            <person name="Bellec A."/>
            <person name="Berger A."/>
            <person name="Berges H."/>
            <person name="Bidwell S."/>
            <person name="Bisseling T."/>
            <person name="Choisne N."/>
            <person name="Couloux A."/>
            <person name="Denny R."/>
            <person name="Deshpande S."/>
            <person name="Dai X."/>
            <person name="Doyle J.J."/>
            <person name="Dudez A.M."/>
            <person name="Farmer A.D."/>
            <person name="Fouteau S."/>
            <person name="Franken C."/>
            <person name="Gibelin C."/>
            <person name="Gish J."/>
            <person name="Goldstein S."/>
            <person name="Gonzalez A.J."/>
            <person name="Green P.J."/>
            <person name="Hallab A."/>
            <person name="Hartog M."/>
            <person name="Hua A."/>
            <person name="Humphray S.J."/>
            <person name="Jeong D.H."/>
            <person name="Jing Y."/>
            <person name="Jocker A."/>
            <person name="Kenton S.M."/>
            <person name="Kim D.J."/>
            <person name="Klee K."/>
            <person name="Lai H."/>
            <person name="Lang C."/>
            <person name="Lin S."/>
            <person name="Macmil S.L."/>
            <person name="Magdelenat G."/>
            <person name="Matthews L."/>
            <person name="McCorrison J."/>
            <person name="Monaghan E.L."/>
            <person name="Mun J.H."/>
            <person name="Najar F.Z."/>
            <person name="Nicholson C."/>
            <person name="Noirot C."/>
            <person name="O'Bleness M."/>
            <person name="Paule C.R."/>
            <person name="Poulain J."/>
            <person name="Prion F."/>
            <person name="Qin B."/>
            <person name="Qu C."/>
            <person name="Retzel E.F."/>
            <person name="Riddle C."/>
            <person name="Sallet E."/>
            <person name="Samain S."/>
            <person name="Samson N."/>
            <person name="Sanders I."/>
            <person name="Saurat O."/>
            <person name="Scarpelli C."/>
            <person name="Schiex T."/>
            <person name="Segurens B."/>
            <person name="Severin A.J."/>
            <person name="Sherrier D.J."/>
            <person name="Shi R."/>
            <person name="Sims S."/>
            <person name="Singer S.R."/>
            <person name="Sinharoy S."/>
            <person name="Sterck L."/>
            <person name="Viollet A."/>
            <person name="Wang B.B."/>
            <person name="Wang K."/>
            <person name="Wang M."/>
            <person name="Wang X."/>
            <person name="Warfsmann J."/>
            <person name="Weissenbach J."/>
            <person name="White D.D."/>
            <person name="White J.D."/>
            <person name="Wiley G.B."/>
            <person name="Wincker P."/>
            <person name="Xing Y."/>
            <person name="Yang L."/>
            <person name="Yao Z."/>
            <person name="Ying F."/>
            <person name="Zhai J."/>
            <person name="Zhou L."/>
            <person name="Zuber A."/>
            <person name="Denarie J."/>
            <person name="Dixon R.A."/>
            <person name="May G.D."/>
            <person name="Schwartz D.C."/>
            <person name="Rogers J."/>
            <person name="Quetier F."/>
            <person name="Town C.D."/>
            <person name="Roe B.A."/>
        </authorList>
    </citation>
    <scope>NUCLEOTIDE SEQUENCE [LARGE SCALE GENOMIC DNA]</scope>
    <source>
        <strain evidence="5">A17</strain>
        <strain evidence="7 8">cv. Jemalong A17</strain>
    </source>
</reference>
<dbReference type="SMART" id="SM00248">
    <property type="entry name" value="ANK"/>
    <property type="match status" value="6"/>
</dbReference>
<dbReference type="PANTHER" id="PTHR24128">
    <property type="entry name" value="HOMEOBOX PROTEIN WARIAI"/>
    <property type="match status" value="1"/>
</dbReference>
<feature type="transmembrane region" description="Helical" evidence="3">
    <location>
        <begin position="383"/>
        <end position="404"/>
    </location>
</feature>
<dbReference type="EnsemblPlants" id="AET02365">
    <property type="protein sequence ID" value="AET02365"/>
    <property type="gene ID" value="MTR_8g039620"/>
</dbReference>
<dbReference type="PROSITE" id="PS50088">
    <property type="entry name" value="ANK_REPEAT"/>
    <property type="match status" value="2"/>
</dbReference>
<sequence length="438" mass="48660">MNTIDNPIDNSDRLKAAALTGDIDLLYTVIQDDPSILEHIDLITFVETPLHTAASMGHLRFATEVMNLKPSFAWKLDLQGFSPIHLALQNNQKPMVYRFVDINKDLVRVKGREGLTPLHFASQNGEVDLLVCFLLLCPESIEYLTVRQETALHIAVKNEQFEALQVLVGWLKENCKRGAENLENNILNQRDEDGNTILHISALSSELQALQLLVSTGINLKEKNLENKTALDITSTPEMKSILLSVGAKHSIEVADAPTRAHRLRLMATTKTMSNKLVSEITRTRSDMTEEQRNIWLIVATLIATAMYQSVLSPPGGVYQISAGDNNLNITSSNSTISTPKNVGRSVLSGYLFSQFSICNLFSFLSSAITIIIMASSSTQSGIFVYTLMSSFLPCYLICMLQISPTDVNTVIFGTPLLLFLFGLSVCMMRSLWVRGRW</sequence>
<feature type="repeat" description="ANK" evidence="2">
    <location>
        <begin position="193"/>
        <end position="225"/>
    </location>
</feature>
<evidence type="ECO:0000313" key="9">
    <source>
        <dbReference type="Proteomes" id="UP000265566"/>
    </source>
</evidence>
<dbReference type="PaxDb" id="3880-AET02365"/>
<dbReference type="eggNOG" id="KOG0504">
    <property type="taxonomic scope" value="Eukaryota"/>
</dbReference>
<feature type="repeat" description="ANK" evidence="2">
    <location>
        <begin position="113"/>
        <end position="135"/>
    </location>
</feature>
<dbReference type="Proteomes" id="UP000002051">
    <property type="component" value="Chromosome 8"/>
</dbReference>
<reference evidence="7" key="3">
    <citation type="submission" date="2015-04" db="UniProtKB">
        <authorList>
            <consortium name="EnsemblPlants"/>
        </authorList>
    </citation>
    <scope>IDENTIFICATION</scope>
    <source>
        <strain evidence="7">cv. Jemalong A17</strain>
    </source>
</reference>
<dbReference type="EMBL" id="PSQE01000008">
    <property type="protein sequence ID" value="RHN40301.1"/>
    <property type="molecule type" value="Genomic_DNA"/>
</dbReference>
<feature type="domain" description="PGG" evidence="4">
    <location>
        <begin position="289"/>
        <end position="389"/>
    </location>
</feature>
<evidence type="ECO:0000313" key="6">
    <source>
        <dbReference type="EMBL" id="RHN40301.1"/>
    </source>
</evidence>
<reference evidence="9" key="4">
    <citation type="journal article" date="2018" name="Nat. Plants">
        <title>Whole-genome landscape of Medicago truncatula symbiotic genes.</title>
        <authorList>
            <person name="Pecrix Y."/>
            <person name="Staton S.E."/>
            <person name="Sallet E."/>
            <person name="Lelandais-Briere C."/>
            <person name="Moreau S."/>
            <person name="Carrere S."/>
            <person name="Blein T."/>
            <person name="Jardinaud M.F."/>
            <person name="Latrasse D."/>
            <person name="Zouine M."/>
            <person name="Zahm M."/>
            <person name="Kreplak J."/>
            <person name="Mayjonade B."/>
            <person name="Satge C."/>
            <person name="Perez M."/>
            <person name="Cauet S."/>
            <person name="Marande W."/>
            <person name="Chantry-Darmon C."/>
            <person name="Lopez-Roques C."/>
            <person name="Bouchez O."/>
            <person name="Berard A."/>
            <person name="Debelle F."/>
            <person name="Munos S."/>
            <person name="Bendahmane A."/>
            <person name="Berges H."/>
            <person name="Niebel A."/>
            <person name="Buitink J."/>
            <person name="Frugier F."/>
            <person name="Benhamed M."/>
            <person name="Crespi M."/>
            <person name="Gouzy J."/>
            <person name="Gamas P."/>
        </authorList>
    </citation>
    <scope>NUCLEOTIDE SEQUENCE [LARGE SCALE GENOMIC DNA]</scope>
    <source>
        <strain evidence="9">cv. Jemalong A17</strain>
    </source>
</reference>
<dbReference type="InterPro" id="IPR002110">
    <property type="entry name" value="Ankyrin_rpt"/>
</dbReference>
<keyword evidence="3" id="KW-0472">Membrane</keyword>
<dbReference type="OMA" id="VNRSDIC"/>
<protein>
    <submittedName>
        <fullName evidence="5">Ankyrin repeat protein</fullName>
    </submittedName>
    <submittedName>
        <fullName evidence="6">Putative ankyrin repeat-containing domain, PGG domain-containing protein</fullName>
    </submittedName>
</protein>
<evidence type="ECO:0000313" key="8">
    <source>
        <dbReference type="Proteomes" id="UP000002051"/>
    </source>
</evidence>
<dbReference type="PANTHER" id="PTHR24128:SF87">
    <property type="entry name" value="ANKYRIN REPEAT FAMILY PROTEIN"/>
    <property type="match status" value="1"/>
</dbReference>
<keyword evidence="8" id="KW-1185">Reference proteome</keyword>
<feature type="transmembrane region" description="Helical" evidence="3">
    <location>
        <begin position="352"/>
        <end position="376"/>
    </location>
</feature>
<dbReference type="Gramene" id="rna46444">
    <property type="protein sequence ID" value="RHN40301.1"/>
    <property type="gene ID" value="gene46444"/>
</dbReference>
<evidence type="ECO:0000313" key="7">
    <source>
        <dbReference type="EnsemblPlants" id="AET02365"/>
    </source>
</evidence>
<dbReference type="OrthoDB" id="674805at2759"/>
<evidence type="ECO:0000256" key="2">
    <source>
        <dbReference type="PROSITE-ProRule" id="PRU00023"/>
    </source>
</evidence>
<dbReference type="Pfam" id="PF13962">
    <property type="entry name" value="PGG"/>
    <property type="match status" value="1"/>
</dbReference>
<dbReference type="KEGG" id="mtr:11406048"/>
<keyword evidence="3" id="KW-0812">Transmembrane</keyword>
<dbReference type="HOGENOM" id="CLU_000134_47_1_1"/>
<dbReference type="STRING" id="3880.G7LGS5"/>
<gene>
    <name evidence="7" type="primary">11406048</name>
    <name evidence="5" type="ordered locus">MTR_8g039620</name>
    <name evidence="6" type="ORF">MtrunA17_Chr8g0353311</name>
</gene>
<dbReference type="InterPro" id="IPR036770">
    <property type="entry name" value="Ankyrin_rpt-contain_sf"/>
</dbReference>